<accession>A0ABQ7ZD44</accession>
<feature type="domain" description="RRM" evidence="4">
    <location>
        <begin position="253"/>
        <end position="339"/>
    </location>
</feature>
<dbReference type="InterPro" id="IPR000504">
    <property type="entry name" value="RRM_dom"/>
</dbReference>
<gene>
    <name evidence="5" type="ORF">HID58_065538</name>
</gene>
<dbReference type="InterPro" id="IPR035979">
    <property type="entry name" value="RBD_domain_sf"/>
</dbReference>
<evidence type="ECO:0000259" key="4">
    <source>
        <dbReference type="PROSITE" id="PS50102"/>
    </source>
</evidence>
<dbReference type="Gene3D" id="3.30.70.330">
    <property type="match status" value="1"/>
</dbReference>
<keyword evidence="1 2" id="KW-0694">RNA-binding</keyword>
<protein>
    <recommendedName>
        <fullName evidence="4">RRM domain-containing protein</fullName>
    </recommendedName>
</protein>
<name>A0ABQ7ZD44_BRANA</name>
<proteinExistence type="predicted"/>
<sequence>MDNKSPRSKEILGPRPTPLKIRKDSHKIIKKPPLAPQPLQSQPPQLTEREPSQLLPPRGKTSTSTIPSSSSPSTLALDYTSASRDTSAVFDASRGSISPAARYAAMEKANASNELGFVGGVERPASLPQISPDFFSTVGASDPQDGGYWNQQQRHHQPPPMSPIPHGGPLKRHRSDFDHDYVSRDEDRGIPHSVRDTRTIGSAYDRYLQSAQTSSMPSEEAGRFHVAGMGRRGGLEENCFVYLQMHPTLSLSKDFLLIALGGNVLNHMVLDIFRPFLGYKEVRLVTKDTKQRNGDPVVLCFVDFENPACAATARTALQGYRMDENEQDSKNLQIQFSRNPGRRAGQRGGRR</sequence>
<dbReference type="Pfam" id="PF00076">
    <property type="entry name" value="RRM_1"/>
    <property type="match status" value="1"/>
</dbReference>
<feature type="compositionally biased region" description="Low complexity" evidence="3">
    <location>
        <begin position="37"/>
        <end position="46"/>
    </location>
</feature>
<evidence type="ECO:0000256" key="1">
    <source>
        <dbReference type="ARBA" id="ARBA00022884"/>
    </source>
</evidence>
<feature type="compositionally biased region" description="Low complexity" evidence="3">
    <location>
        <begin position="61"/>
        <end position="74"/>
    </location>
</feature>
<dbReference type="InterPro" id="IPR012677">
    <property type="entry name" value="Nucleotide-bd_a/b_plait_sf"/>
</dbReference>
<dbReference type="Proteomes" id="UP000824890">
    <property type="component" value="Unassembled WGS sequence"/>
</dbReference>
<dbReference type="PROSITE" id="PS50102">
    <property type="entry name" value="RRM"/>
    <property type="match status" value="1"/>
</dbReference>
<feature type="compositionally biased region" description="Basic residues" evidence="3">
    <location>
        <begin position="340"/>
        <end position="351"/>
    </location>
</feature>
<evidence type="ECO:0000313" key="6">
    <source>
        <dbReference type="Proteomes" id="UP000824890"/>
    </source>
</evidence>
<dbReference type="PANTHER" id="PTHR10501">
    <property type="entry name" value="U1 SMALL NUCLEAR RIBONUCLEOPROTEIN A/U2 SMALL NUCLEAR RIBONUCLEOPROTEIN B"/>
    <property type="match status" value="1"/>
</dbReference>
<feature type="region of interest" description="Disordered" evidence="3">
    <location>
        <begin position="327"/>
        <end position="351"/>
    </location>
</feature>
<feature type="compositionally biased region" description="Basic and acidic residues" evidence="3">
    <location>
        <begin position="1"/>
        <end position="12"/>
    </location>
</feature>
<reference evidence="5 6" key="1">
    <citation type="submission" date="2021-05" db="EMBL/GenBank/DDBJ databases">
        <title>Genome Assembly of Synthetic Allotetraploid Brassica napus Reveals Homoeologous Exchanges between Subgenomes.</title>
        <authorList>
            <person name="Davis J.T."/>
        </authorList>
    </citation>
    <scope>NUCLEOTIDE SEQUENCE [LARGE SCALE GENOMIC DNA]</scope>
    <source>
        <strain evidence="6">cv. Da-Ae</strain>
        <tissue evidence="5">Seedling</tissue>
    </source>
</reference>
<evidence type="ECO:0000256" key="3">
    <source>
        <dbReference type="SAM" id="MobiDB-lite"/>
    </source>
</evidence>
<organism evidence="5 6">
    <name type="scientific">Brassica napus</name>
    <name type="common">Rape</name>
    <dbReference type="NCBI Taxonomy" id="3708"/>
    <lineage>
        <taxon>Eukaryota</taxon>
        <taxon>Viridiplantae</taxon>
        <taxon>Streptophyta</taxon>
        <taxon>Embryophyta</taxon>
        <taxon>Tracheophyta</taxon>
        <taxon>Spermatophyta</taxon>
        <taxon>Magnoliopsida</taxon>
        <taxon>eudicotyledons</taxon>
        <taxon>Gunneridae</taxon>
        <taxon>Pentapetalae</taxon>
        <taxon>rosids</taxon>
        <taxon>malvids</taxon>
        <taxon>Brassicales</taxon>
        <taxon>Brassicaceae</taxon>
        <taxon>Brassiceae</taxon>
        <taxon>Brassica</taxon>
    </lineage>
</organism>
<feature type="region of interest" description="Disordered" evidence="3">
    <location>
        <begin position="1"/>
        <end position="77"/>
    </location>
</feature>
<dbReference type="SUPFAM" id="SSF54928">
    <property type="entry name" value="RNA-binding domain, RBD"/>
    <property type="match status" value="1"/>
</dbReference>
<keyword evidence="6" id="KW-1185">Reference proteome</keyword>
<evidence type="ECO:0000313" key="5">
    <source>
        <dbReference type="EMBL" id="KAH0878144.1"/>
    </source>
</evidence>
<comment type="caution">
    <text evidence="5">The sequence shown here is derived from an EMBL/GenBank/DDBJ whole genome shotgun (WGS) entry which is preliminary data.</text>
</comment>
<evidence type="ECO:0000256" key="2">
    <source>
        <dbReference type="PROSITE-ProRule" id="PRU00176"/>
    </source>
</evidence>
<dbReference type="EMBL" id="JAGKQM010000015">
    <property type="protein sequence ID" value="KAH0878144.1"/>
    <property type="molecule type" value="Genomic_DNA"/>
</dbReference>